<dbReference type="Proteomes" id="UP001597322">
    <property type="component" value="Unassembled WGS sequence"/>
</dbReference>
<dbReference type="Gene3D" id="3.40.50.1820">
    <property type="entry name" value="alpha/beta hydrolase"/>
    <property type="match status" value="1"/>
</dbReference>
<evidence type="ECO:0000313" key="2">
    <source>
        <dbReference type="EMBL" id="MFD1745484.1"/>
    </source>
</evidence>
<evidence type="ECO:0000313" key="3">
    <source>
        <dbReference type="Proteomes" id="UP001597322"/>
    </source>
</evidence>
<dbReference type="GO" id="GO:0047570">
    <property type="term" value="F:3-oxoadipate enol-lactonase activity"/>
    <property type="evidence" value="ECO:0007669"/>
    <property type="project" value="UniProtKB-EC"/>
</dbReference>
<dbReference type="PRINTS" id="PR00111">
    <property type="entry name" value="ABHYDROLASE"/>
</dbReference>
<dbReference type="InterPro" id="IPR050228">
    <property type="entry name" value="Carboxylesterase_BioH"/>
</dbReference>
<gene>
    <name evidence="2" type="primary">pcaD</name>
    <name evidence="2" type="ORF">ACFSE1_08440</name>
</gene>
<dbReference type="PANTHER" id="PTHR43194:SF2">
    <property type="entry name" value="PEROXISOMAL MEMBRANE PROTEIN LPX1"/>
    <property type="match status" value="1"/>
</dbReference>
<dbReference type="SUPFAM" id="SSF53474">
    <property type="entry name" value="alpha/beta-Hydrolases"/>
    <property type="match status" value="1"/>
</dbReference>
<dbReference type="PANTHER" id="PTHR43194">
    <property type="entry name" value="HYDROLASE ALPHA/BETA FOLD FAMILY"/>
    <property type="match status" value="1"/>
</dbReference>
<keyword evidence="2" id="KW-0378">Hydrolase</keyword>
<proteinExistence type="predicted"/>
<comment type="caution">
    <text evidence="2">The sequence shown here is derived from an EMBL/GenBank/DDBJ whole genome shotgun (WGS) entry which is preliminary data.</text>
</comment>
<dbReference type="EMBL" id="JBHUEQ010000015">
    <property type="protein sequence ID" value="MFD1745484.1"/>
    <property type="molecule type" value="Genomic_DNA"/>
</dbReference>
<dbReference type="InterPro" id="IPR029058">
    <property type="entry name" value="AB_hydrolase_fold"/>
</dbReference>
<feature type="domain" description="AB hydrolase-1" evidence="1">
    <location>
        <begin position="23"/>
        <end position="132"/>
    </location>
</feature>
<organism evidence="2 3">
    <name type="scientific">Rhizobium helianthi</name>
    <dbReference type="NCBI Taxonomy" id="1132695"/>
    <lineage>
        <taxon>Bacteria</taxon>
        <taxon>Pseudomonadati</taxon>
        <taxon>Pseudomonadota</taxon>
        <taxon>Alphaproteobacteria</taxon>
        <taxon>Hyphomicrobiales</taxon>
        <taxon>Rhizobiaceae</taxon>
        <taxon>Rhizobium/Agrobacterium group</taxon>
        <taxon>Rhizobium</taxon>
    </lineage>
</organism>
<dbReference type="NCBIfam" id="TIGR02427">
    <property type="entry name" value="protocat_pcaD"/>
    <property type="match status" value="1"/>
</dbReference>
<reference evidence="3" key="1">
    <citation type="journal article" date="2019" name="Int. J. Syst. Evol. Microbiol.">
        <title>The Global Catalogue of Microorganisms (GCM) 10K type strain sequencing project: providing services to taxonomists for standard genome sequencing and annotation.</title>
        <authorList>
            <consortium name="The Broad Institute Genomics Platform"/>
            <consortium name="The Broad Institute Genome Sequencing Center for Infectious Disease"/>
            <person name="Wu L."/>
            <person name="Ma J."/>
        </authorList>
    </citation>
    <scope>NUCLEOTIDE SEQUENCE [LARGE SCALE GENOMIC DNA]</scope>
    <source>
        <strain evidence="3">CG52</strain>
    </source>
</reference>
<name>A0ABW4M3I0_9HYPH</name>
<evidence type="ECO:0000259" key="1">
    <source>
        <dbReference type="Pfam" id="PF00561"/>
    </source>
</evidence>
<accession>A0ABW4M3I0</accession>
<dbReference type="RefSeq" id="WP_377399227.1">
    <property type="nucleotide sequence ID" value="NZ_JBHUEQ010000015.1"/>
</dbReference>
<dbReference type="InterPro" id="IPR000073">
    <property type="entry name" value="AB_hydrolase_1"/>
</dbReference>
<sequence>MQFVRIGDTVISHRVHGLDSKKPAILFINSLGTDLRIWDKVVADLSSDFTLILFDKRGHGLSDLGQPPYRIEDFADDAIGLLEHYGISQVVLCGLSIGGLISLSIFDKRPDLVRGIFFADTAHKIGTPDFWETRIRAVLDNGIGSILDPIMSRWFTAPYRRPENADYRGYCTMLERQSAEGYAGTCAAIRDADFTETARRINVATLCVVGEEDGSTPPELVRSLANLIRGSQFEIIPGAAHLPCIEAPSVFLRLLRRFLSTLPGVLNG</sequence>
<dbReference type="EC" id="3.1.1.24" evidence="2"/>
<dbReference type="InterPro" id="IPR026968">
    <property type="entry name" value="PcaD/CatD"/>
</dbReference>
<protein>
    <submittedName>
        <fullName evidence="2">3-oxoadipate enol-lactonase</fullName>
        <ecNumber evidence="2">3.1.1.24</ecNumber>
    </submittedName>
</protein>
<keyword evidence="3" id="KW-1185">Reference proteome</keyword>
<dbReference type="Pfam" id="PF00561">
    <property type="entry name" value="Abhydrolase_1"/>
    <property type="match status" value="1"/>
</dbReference>